<comment type="caution">
    <text evidence="1">The sequence shown here is derived from an EMBL/GenBank/DDBJ whole genome shotgun (WGS) entry which is preliminary data.</text>
</comment>
<evidence type="ECO:0000313" key="2">
    <source>
        <dbReference type="Proteomes" id="UP001060085"/>
    </source>
</evidence>
<accession>A0ACC0A4L0</accession>
<protein>
    <submittedName>
        <fullName evidence="1">Uncharacterized protein</fullName>
    </submittedName>
</protein>
<proteinExistence type="predicted"/>
<name>A0ACC0A4L0_CATRO</name>
<organism evidence="1 2">
    <name type="scientific">Catharanthus roseus</name>
    <name type="common">Madagascar periwinkle</name>
    <name type="synonym">Vinca rosea</name>
    <dbReference type="NCBI Taxonomy" id="4058"/>
    <lineage>
        <taxon>Eukaryota</taxon>
        <taxon>Viridiplantae</taxon>
        <taxon>Streptophyta</taxon>
        <taxon>Embryophyta</taxon>
        <taxon>Tracheophyta</taxon>
        <taxon>Spermatophyta</taxon>
        <taxon>Magnoliopsida</taxon>
        <taxon>eudicotyledons</taxon>
        <taxon>Gunneridae</taxon>
        <taxon>Pentapetalae</taxon>
        <taxon>asterids</taxon>
        <taxon>lamiids</taxon>
        <taxon>Gentianales</taxon>
        <taxon>Apocynaceae</taxon>
        <taxon>Rauvolfioideae</taxon>
        <taxon>Vinceae</taxon>
        <taxon>Catharanthinae</taxon>
        <taxon>Catharanthus</taxon>
    </lineage>
</organism>
<sequence>MKEHFQLIELPLPGIVFWAELPPRNNQRPKEGKNPQQSLPPTPHGLGCSHSRRCKARYYRKLQPRKRQRREVVACSLSVDRLCLENSDVITVDTKRDRPKLIFKKER</sequence>
<keyword evidence="2" id="KW-1185">Reference proteome</keyword>
<evidence type="ECO:0000313" key="1">
    <source>
        <dbReference type="EMBL" id="KAI5654902.1"/>
    </source>
</evidence>
<dbReference type="Proteomes" id="UP001060085">
    <property type="component" value="Linkage Group LG07"/>
</dbReference>
<dbReference type="EMBL" id="CM044707">
    <property type="protein sequence ID" value="KAI5654902.1"/>
    <property type="molecule type" value="Genomic_DNA"/>
</dbReference>
<gene>
    <name evidence="1" type="ORF">M9H77_32089</name>
</gene>
<reference evidence="2" key="1">
    <citation type="journal article" date="2023" name="Nat. Plants">
        <title>Single-cell RNA sequencing provides a high-resolution roadmap for understanding the multicellular compartmentation of specialized metabolism.</title>
        <authorList>
            <person name="Sun S."/>
            <person name="Shen X."/>
            <person name="Li Y."/>
            <person name="Li Y."/>
            <person name="Wang S."/>
            <person name="Li R."/>
            <person name="Zhang H."/>
            <person name="Shen G."/>
            <person name="Guo B."/>
            <person name="Wei J."/>
            <person name="Xu J."/>
            <person name="St-Pierre B."/>
            <person name="Chen S."/>
            <person name="Sun C."/>
        </authorList>
    </citation>
    <scope>NUCLEOTIDE SEQUENCE [LARGE SCALE GENOMIC DNA]</scope>
</reference>